<dbReference type="GO" id="GO:0006032">
    <property type="term" value="P:chitin catabolic process"/>
    <property type="evidence" value="ECO:0007669"/>
    <property type="project" value="InterPro"/>
</dbReference>
<protein>
    <submittedName>
        <fullName evidence="3">Putative chitinase</fullName>
    </submittedName>
</protein>
<dbReference type="OrthoDB" id="3809801at2"/>
<keyword evidence="4" id="KW-1185">Reference proteome</keyword>
<evidence type="ECO:0000313" key="4">
    <source>
        <dbReference type="Proteomes" id="UP000295151"/>
    </source>
</evidence>
<dbReference type="InterPro" id="IPR023346">
    <property type="entry name" value="Lysozyme-like_dom_sf"/>
</dbReference>
<reference evidence="3 4" key="1">
    <citation type="submission" date="2019-03" db="EMBL/GenBank/DDBJ databases">
        <title>Genomic Encyclopedia of Type Strains, Phase III (KMG-III): the genomes of soil and plant-associated and newly described type strains.</title>
        <authorList>
            <person name="Whitman W."/>
        </authorList>
    </citation>
    <scope>NUCLEOTIDE SEQUENCE [LARGE SCALE GENOMIC DNA]</scope>
    <source>
        <strain evidence="3 4">VKM Ac-2575</strain>
    </source>
</reference>
<dbReference type="GO" id="GO:0016998">
    <property type="term" value="P:cell wall macromolecule catabolic process"/>
    <property type="evidence" value="ECO:0007669"/>
    <property type="project" value="InterPro"/>
</dbReference>
<evidence type="ECO:0000313" key="3">
    <source>
        <dbReference type="EMBL" id="TDU83455.1"/>
    </source>
</evidence>
<dbReference type="AlphaFoldDB" id="A0A4R7SWW4"/>
<dbReference type="Proteomes" id="UP000295151">
    <property type="component" value="Unassembled WGS sequence"/>
</dbReference>
<feature type="domain" description="Glycoside hydrolase family 19 catalytic" evidence="2">
    <location>
        <begin position="189"/>
        <end position="257"/>
    </location>
</feature>
<comment type="caution">
    <text evidence="3">The sequence shown here is derived from an EMBL/GenBank/DDBJ whole genome shotgun (WGS) entry which is preliminary data.</text>
</comment>
<keyword evidence="1" id="KW-0732">Signal</keyword>
<dbReference type="InterPro" id="IPR000726">
    <property type="entry name" value="Glyco_hydro_19_cat"/>
</dbReference>
<accession>A0A4R7SWW4</accession>
<proteinExistence type="predicted"/>
<organism evidence="3 4">
    <name type="scientific">Kribbella voronezhensis</name>
    <dbReference type="NCBI Taxonomy" id="2512212"/>
    <lineage>
        <taxon>Bacteria</taxon>
        <taxon>Bacillati</taxon>
        <taxon>Actinomycetota</taxon>
        <taxon>Actinomycetes</taxon>
        <taxon>Propionibacteriales</taxon>
        <taxon>Kribbellaceae</taxon>
        <taxon>Kribbella</taxon>
    </lineage>
</organism>
<sequence>MPKPRIRRLLSSVLALAGITAAGLVAATPAHAAVFQTYGSGVNVRADAYLSSAVVRTLSGPTSIDVDCQKEGDLVTVSGGSSKWWAHIPAFGGYVTVAYVAIPEDKLPGVPECGGADPNPPSGDVTLADVQAMFGSRIANPSIVETGLPSLNQAMRDANITTPYRKAAFLATLVHESRLEYNIREIGDTRLYGGRGYIQLTGDFNYRPAGQYFGIDLLGNPELARSLQWSAPIARWYWTVARNINPYADALNMGKVDAAIGFPAGTEDQGRCDSFKNALRYLTGSVPAGVICTRSKALAGDTSKLSRAQFDALGKVGTGLG</sequence>
<gene>
    <name evidence="3" type="ORF">EV138_5919</name>
</gene>
<feature type="signal peptide" evidence="1">
    <location>
        <begin position="1"/>
        <end position="32"/>
    </location>
</feature>
<dbReference type="EMBL" id="SOCE01000002">
    <property type="protein sequence ID" value="TDU83455.1"/>
    <property type="molecule type" value="Genomic_DNA"/>
</dbReference>
<dbReference type="GO" id="GO:0004568">
    <property type="term" value="F:chitinase activity"/>
    <property type="evidence" value="ECO:0007669"/>
    <property type="project" value="InterPro"/>
</dbReference>
<name>A0A4R7SWW4_9ACTN</name>
<dbReference type="Pfam" id="PF00182">
    <property type="entry name" value="Glyco_hydro_19"/>
    <property type="match status" value="1"/>
</dbReference>
<dbReference type="SUPFAM" id="SSF53955">
    <property type="entry name" value="Lysozyme-like"/>
    <property type="match status" value="1"/>
</dbReference>
<dbReference type="Gene3D" id="1.10.530.10">
    <property type="match status" value="1"/>
</dbReference>
<dbReference type="RefSeq" id="WP_133982721.1">
    <property type="nucleotide sequence ID" value="NZ_SOCE01000002.1"/>
</dbReference>
<evidence type="ECO:0000256" key="1">
    <source>
        <dbReference type="SAM" id="SignalP"/>
    </source>
</evidence>
<feature type="chain" id="PRO_5020496992" evidence="1">
    <location>
        <begin position="33"/>
        <end position="321"/>
    </location>
</feature>
<evidence type="ECO:0000259" key="2">
    <source>
        <dbReference type="Pfam" id="PF00182"/>
    </source>
</evidence>